<comment type="caution">
    <text evidence="2">The sequence shown here is derived from an EMBL/GenBank/DDBJ whole genome shotgun (WGS) entry which is preliminary data.</text>
</comment>
<evidence type="ECO:0000313" key="3">
    <source>
        <dbReference type="Proteomes" id="UP001642464"/>
    </source>
</evidence>
<gene>
    <name evidence="2" type="ORF">SCF082_LOCUS30545</name>
</gene>
<evidence type="ECO:0000256" key="1">
    <source>
        <dbReference type="SAM" id="MobiDB-lite"/>
    </source>
</evidence>
<protein>
    <submittedName>
        <fullName evidence="2">Uncharacterized protein</fullName>
    </submittedName>
</protein>
<proteinExistence type="predicted"/>
<evidence type="ECO:0000313" key="2">
    <source>
        <dbReference type="EMBL" id="CAK9056741.1"/>
    </source>
</evidence>
<sequence length="417" mass="47070">METPPVNARLEEPCFAFSLNLGQKEEVEGKTVRIREQLDVENEVSPTYSSGSSDPEESPIARCRSLQPPQRALPVVRAREAKNPTLMTSKARHFDTKVKITQSAPMLPVLQSPHNTSFYTKSTQPGDSLRESSYSSKIWFPLGGAWREQERGLDGEVLRTNIDDGREFVNGCIPNWSSDCAIRSPAAVEHKLSWAYYRMRGMRAALGHTDQVPSSKQSRQQFNFWTDLRPPFRIKGMKRDADDGHPDGPLFRISYCCPLDYVTERKWGRRTAEGTFENLVHGVAEVRIPKDFPQVSTRIIVLSWGRVEIKFGTKPKVDKEAGAVDPKKWSPIAAEFHLRSNCSRLASLRESLHEANLKMAGQSNQQAVRPWQKALMKPSATLADFMKAEQLEQKEVESVKRDLRLRTACAGFIENAG</sequence>
<feature type="compositionally biased region" description="Polar residues" evidence="1">
    <location>
        <begin position="44"/>
        <end position="53"/>
    </location>
</feature>
<organism evidence="2 3">
    <name type="scientific">Durusdinium trenchii</name>
    <dbReference type="NCBI Taxonomy" id="1381693"/>
    <lineage>
        <taxon>Eukaryota</taxon>
        <taxon>Sar</taxon>
        <taxon>Alveolata</taxon>
        <taxon>Dinophyceae</taxon>
        <taxon>Suessiales</taxon>
        <taxon>Symbiodiniaceae</taxon>
        <taxon>Durusdinium</taxon>
    </lineage>
</organism>
<feature type="region of interest" description="Disordered" evidence="1">
    <location>
        <begin position="36"/>
        <end position="69"/>
    </location>
</feature>
<keyword evidence="3" id="KW-1185">Reference proteome</keyword>
<reference evidence="2 3" key="1">
    <citation type="submission" date="2024-02" db="EMBL/GenBank/DDBJ databases">
        <authorList>
            <person name="Chen Y."/>
            <person name="Shah S."/>
            <person name="Dougan E. K."/>
            <person name="Thang M."/>
            <person name="Chan C."/>
        </authorList>
    </citation>
    <scope>NUCLEOTIDE SEQUENCE [LARGE SCALE GENOMIC DNA]</scope>
</reference>
<dbReference type="EMBL" id="CAXAMM010025291">
    <property type="protein sequence ID" value="CAK9056741.1"/>
    <property type="molecule type" value="Genomic_DNA"/>
</dbReference>
<dbReference type="Proteomes" id="UP001642464">
    <property type="component" value="Unassembled WGS sequence"/>
</dbReference>
<accession>A0ABP0MZ89</accession>
<name>A0ABP0MZ89_9DINO</name>